<keyword evidence="6" id="KW-1185">Reference proteome</keyword>
<sequence length="429" mass="45996">MSAIRDAARNAYLRVRGQRVDVQEQSALEVPASNPGPLHVLTGHTRVVSSLVFVPSTDLVVSGSYDGSRRVWSANKGREVGAQMKNWAQVRAVAVSVDKETVAHGGDDGRIVVCNLDTRQKIIEWNTGYGRIWSLSFSSYGRLASGHEDGNVVVWNASTGPVGPFKLHDDVRSVAFSSPGDRIATGGADGRLRVVYSHSGDDVIPAIQAHSGRVVSVVWSPNGQQIISASSDCTIKFWNSSDGSLLATCQGHTDYVYSIAISSDGEVLASASRDKTVRLWSTATHQQIGPHLQHPYHLYSVAISSDGHYLAAGGYDENVYIWNLADIRLEAAKLVASGTNNSTLDQQQQDPATNSETPKPSSEGNDASKKTDADANKVVPEAPKQPQSETTNADNNAEPNWLDVSSHLIVTRSKQLTFDAATCSTGCVG</sequence>
<dbReference type="Pfam" id="PF00400">
    <property type="entry name" value="WD40"/>
    <property type="match status" value="6"/>
</dbReference>
<name>A0A0C9VYA9_9AGAM</name>
<evidence type="ECO:0000256" key="1">
    <source>
        <dbReference type="ARBA" id="ARBA00022574"/>
    </source>
</evidence>
<dbReference type="InterPro" id="IPR015943">
    <property type="entry name" value="WD40/YVTN_repeat-like_dom_sf"/>
</dbReference>
<feature type="repeat" description="WD" evidence="3">
    <location>
        <begin position="291"/>
        <end position="324"/>
    </location>
</feature>
<dbReference type="PANTHER" id="PTHR19848:SF8">
    <property type="entry name" value="F-BOX AND WD REPEAT DOMAIN CONTAINING 7"/>
    <property type="match status" value="1"/>
</dbReference>
<dbReference type="EMBL" id="KN839947">
    <property type="protein sequence ID" value="KIJ58378.1"/>
    <property type="molecule type" value="Genomic_DNA"/>
</dbReference>
<dbReference type="AlphaFoldDB" id="A0A0C9VYA9"/>
<feature type="repeat" description="WD" evidence="3">
    <location>
        <begin position="41"/>
        <end position="82"/>
    </location>
</feature>
<evidence type="ECO:0000256" key="3">
    <source>
        <dbReference type="PROSITE-ProRule" id="PRU00221"/>
    </source>
</evidence>
<dbReference type="InterPro" id="IPR020472">
    <property type="entry name" value="WD40_PAC1"/>
</dbReference>
<dbReference type="InterPro" id="IPR036322">
    <property type="entry name" value="WD40_repeat_dom_sf"/>
</dbReference>
<feature type="compositionally biased region" description="Basic and acidic residues" evidence="4">
    <location>
        <begin position="366"/>
        <end position="375"/>
    </location>
</feature>
<dbReference type="InterPro" id="IPR019775">
    <property type="entry name" value="WD40_repeat_CS"/>
</dbReference>
<feature type="region of interest" description="Disordered" evidence="4">
    <location>
        <begin position="341"/>
        <end position="399"/>
    </location>
</feature>
<dbReference type="PANTHER" id="PTHR19848">
    <property type="entry name" value="WD40 REPEAT PROTEIN"/>
    <property type="match status" value="1"/>
</dbReference>
<dbReference type="HOGENOM" id="CLU_000288_57_33_1"/>
<dbReference type="PROSITE" id="PS50294">
    <property type="entry name" value="WD_REPEATS_REGION"/>
    <property type="match status" value="4"/>
</dbReference>
<dbReference type="PROSITE" id="PS50082">
    <property type="entry name" value="WD_REPEATS_2"/>
    <property type="match status" value="4"/>
</dbReference>
<dbReference type="PRINTS" id="PR00320">
    <property type="entry name" value="GPROTEINBRPT"/>
</dbReference>
<reference evidence="5 6" key="1">
    <citation type="submission" date="2014-04" db="EMBL/GenBank/DDBJ databases">
        <title>Evolutionary Origins and Diversification of the Mycorrhizal Mutualists.</title>
        <authorList>
            <consortium name="DOE Joint Genome Institute"/>
            <consortium name="Mycorrhizal Genomics Consortium"/>
            <person name="Kohler A."/>
            <person name="Kuo A."/>
            <person name="Nagy L.G."/>
            <person name="Floudas D."/>
            <person name="Copeland A."/>
            <person name="Barry K.W."/>
            <person name="Cichocki N."/>
            <person name="Veneault-Fourrey C."/>
            <person name="LaButti K."/>
            <person name="Lindquist E.A."/>
            <person name="Lipzen A."/>
            <person name="Lundell T."/>
            <person name="Morin E."/>
            <person name="Murat C."/>
            <person name="Riley R."/>
            <person name="Ohm R."/>
            <person name="Sun H."/>
            <person name="Tunlid A."/>
            <person name="Henrissat B."/>
            <person name="Grigoriev I.V."/>
            <person name="Hibbett D.S."/>
            <person name="Martin F."/>
        </authorList>
    </citation>
    <scope>NUCLEOTIDE SEQUENCE [LARGE SCALE GENOMIC DNA]</scope>
    <source>
        <strain evidence="5 6">MD-312</strain>
    </source>
</reference>
<dbReference type="SUPFAM" id="SSF50978">
    <property type="entry name" value="WD40 repeat-like"/>
    <property type="match status" value="1"/>
</dbReference>
<feature type="compositionally biased region" description="Polar residues" evidence="4">
    <location>
        <begin position="385"/>
        <end position="398"/>
    </location>
</feature>
<dbReference type="Gene3D" id="2.130.10.10">
    <property type="entry name" value="YVTN repeat-like/Quinoprotein amine dehydrogenase"/>
    <property type="match status" value="3"/>
</dbReference>
<evidence type="ECO:0000256" key="2">
    <source>
        <dbReference type="ARBA" id="ARBA00022737"/>
    </source>
</evidence>
<dbReference type="PROSITE" id="PS00678">
    <property type="entry name" value="WD_REPEATS_1"/>
    <property type="match status" value="1"/>
</dbReference>
<feature type="repeat" description="WD" evidence="3">
    <location>
        <begin position="249"/>
        <end position="290"/>
    </location>
</feature>
<dbReference type="Proteomes" id="UP000053820">
    <property type="component" value="Unassembled WGS sequence"/>
</dbReference>
<dbReference type="CDD" id="cd00200">
    <property type="entry name" value="WD40"/>
    <property type="match status" value="1"/>
</dbReference>
<evidence type="ECO:0000313" key="6">
    <source>
        <dbReference type="Proteomes" id="UP000053820"/>
    </source>
</evidence>
<protein>
    <recommendedName>
        <fullName evidence="7">WD40 repeat-like protein</fullName>
    </recommendedName>
</protein>
<gene>
    <name evidence="5" type="ORF">HYDPIDRAFT_34249</name>
</gene>
<dbReference type="SMART" id="SM00320">
    <property type="entry name" value="WD40"/>
    <property type="match status" value="7"/>
</dbReference>
<feature type="repeat" description="WD" evidence="3">
    <location>
        <begin position="207"/>
        <end position="248"/>
    </location>
</feature>
<evidence type="ECO:0000256" key="4">
    <source>
        <dbReference type="SAM" id="MobiDB-lite"/>
    </source>
</evidence>
<keyword evidence="2" id="KW-0677">Repeat</keyword>
<organism evidence="5 6">
    <name type="scientific">Hydnomerulius pinastri MD-312</name>
    <dbReference type="NCBI Taxonomy" id="994086"/>
    <lineage>
        <taxon>Eukaryota</taxon>
        <taxon>Fungi</taxon>
        <taxon>Dikarya</taxon>
        <taxon>Basidiomycota</taxon>
        <taxon>Agaricomycotina</taxon>
        <taxon>Agaricomycetes</taxon>
        <taxon>Agaricomycetidae</taxon>
        <taxon>Boletales</taxon>
        <taxon>Boletales incertae sedis</taxon>
        <taxon>Leucogyrophana</taxon>
    </lineage>
</organism>
<proteinExistence type="predicted"/>
<keyword evidence="1 3" id="KW-0853">WD repeat</keyword>
<feature type="compositionally biased region" description="Polar residues" evidence="4">
    <location>
        <begin position="341"/>
        <end position="365"/>
    </location>
</feature>
<evidence type="ECO:0008006" key="7">
    <source>
        <dbReference type="Google" id="ProtNLM"/>
    </source>
</evidence>
<dbReference type="OrthoDB" id="674604at2759"/>
<accession>A0A0C9VYA9</accession>
<evidence type="ECO:0000313" key="5">
    <source>
        <dbReference type="EMBL" id="KIJ58378.1"/>
    </source>
</evidence>
<dbReference type="InterPro" id="IPR001680">
    <property type="entry name" value="WD40_rpt"/>
</dbReference>